<dbReference type="InterPro" id="IPR002939">
    <property type="entry name" value="DnaJ_C"/>
</dbReference>
<dbReference type="CDD" id="cd06257">
    <property type="entry name" value="DnaJ"/>
    <property type="match status" value="1"/>
</dbReference>
<dbReference type="SUPFAM" id="SSF49493">
    <property type="entry name" value="HSP40/DnaJ peptide-binding domain"/>
    <property type="match status" value="2"/>
</dbReference>
<dbReference type="RefSeq" id="WP_133288766.1">
    <property type="nucleotide sequence ID" value="NZ_SMSJ01000011.1"/>
</dbReference>
<accession>A0A4R5QHQ1</accession>
<dbReference type="SMART" id="SM00271">
    <property type="entry name" value="DnaJ"/>
    <property type="match status" value="1"/>
</dbReference>
<dbReference type="PROSITE" id="PS00636">
    <property type="entry name" value="DNAJ_1"/>
    <property type="match status" value="1"/>
</dbReference>
<comment type="caution">
    <text evidence="2">The sequence shown here is derived from an EMBL/GenBank/DDBJ whole genome shotgun (WGS) entry which is preliminary data.</text>
</comment>
<dbReference type="InterPro" id="IPR008971">
    <property type="entry name" value="HSP40/DnaJ_pept-bd"/>
</dbReference>
<dbReference type="EMBL" id="SMSJ01000011">
    <property type="protein sequence ID" value="TDH62503.1"/>
    <property type="molecule type" value="Genomic_DNA"/>
</dbReference>
<dbReference type="Pfam" id="PF01556">
    <property type="entry name" value="DnaJ_C"/>
    <property type="match status" value="1"/>
</dbReference>
<dbReference type="PANTHER" id="PTHR43096">
    <property type="entry name" value="DNAJ HOMOLOG 1, MITOCHONDRIAL-RELATED"/>
    <property type="match status" value="1"/>
</dbReference>
<organism evidence="2 3">
    <name type="scientific">Dankookia rubra</name>
    <dbReference type="NCBI Taxonomy" id="1442381"/>
    <lineage>
        <taxon>Bacteria</taxon>
        <taxon>Pseudomonadati</taxon>
        <taxon>Pseudomonadota</taxon>
        <taxon>Alphaproteobacteria</taxon>
        <taxon>Acetobacterales</taxon>
        <taxon>Roseomonadaceae</taxon>
        <taxon>Dankookia</taxon>
    </lineage>
</organism>
<dbReference type="AlphaFoldDB" id="A0A4R5QHQ1"/>
<reference evidence="2 3" key="1">
    <citation type="journal article" date="2016" name="J. Microbiol.">
        <title>Dankookia rubra gen. nov., sp. nov., an alphaproteobacterium isolated from sediment of a shallow stream.</title>
        <authorList>
            <person name="Kim W.H."/>
            <person name="Kim D.H."/>
            <person name="Kang K."/>
            <person name="Ahn T.Y."/>
        </authorList>
    </citation>
    <scope>NUCLEOTIDE SEQUENCE [LARGE SCALE GENOMIC DNA]</scope>
    <source>
        <strain evidence="2 3">JCM30602</strain>
    </source>
</reference>
<name>A0A4R5QHQ1_9PROT</name>
<dbReference type="PROSITE" id="PS50076">
    <property type="entry name" value="DNAJ_2"/>
    <property type="match status" value="1"/>
</dbReference>
<dbReference type="GO" id="GO:0042026">
    <property type="term" value="P:protein refolding"/>
    <property type="evidence" value="ECO:0007669"/>
    <property type="project" value="TreeGrafter"/>
</dbReference>
<protein>
    <submittedName>
        <fullName evidence="2">J domain-containing protein</fullName>
    </submittedName>
</protein>
<dbReference type="InterPro" id="IPR018253">
    <property type="entry name" value="DnaJ_domain_CS"/>
</dbReference>
<sequence length="308" mass="32721">MPPNPPPDPYATLGLARDATAEQVRAAFRKLAKQHHPDLNPGNKAAEDRFKAINAAHDLLSDPETRGRFDRGEIDAAGDPVAPEPPRYHRYADAAAGGRYRPGAEEDDPFGDIFSDLFRRGGGGTEGLRIRGADARYALAVDFLDGVTGATRTLTLPDGRTLDVRIPPGIETGQTLRLKGQGGPGLNGGPSGDALIEIELRPHPLFTREGDDIRLELPVTLKEAVLGARVTVPTPTGAVSMAVPPHSDTGTKLRLRGRGVAAHAGRPAGDLYVTLRVTLAGADAALEAFLRDWAPANPIDPRRDMEGA</sequence>
<dbReference type="SUPFAM" id="SSF46565">
    <property type="entry name" value="Chaperone J-domain"/>
    <property type="match status" value="1"/>
</dbReference>
<dbReference type="InterPro" id="IPR001623">
    <property type="entry name" value="DnaJ_domain"/>
</dbReference>
<dbReference type="Proteomes" id="UP000295096">
    <property type="component" value="Unassembled WGS sequence"/>
</dbReference>
<keyword evidence="3" id="KW-1185">Reference proteome</keyword>
<dbReference type="FunFam" id="2.60.260.20:FF:000013">
    <property type="entry name" value="DnaJ subfamily B member 11"/>
    <property type="match status" value="1"/>
</dbReference>
<dbReference type="PRINTS" id="PR00625">
    <property type="entry name" value="JDOMAIN"/>
</dbReference>
<dbReference type="GO" id="GO:0005737">
    <property type="term" value="C:cytoplasm"/>
    <property type="evidence" value="ECO:0007669"/>
    <property type="project" value="TreeGrafter"/>
</dbReference>
<proteinExistence type="predicted"/>
<evidence type="ECO:0000313" key="3">
    <source>
        <dbReference type="Proteomes" id="UP000295096"/>
    </source>
</evidence>
<dbReference type="PANTHER" id="PTHR43096:SF10">
    <property type="entry name" value="CHAPERONE PROTEIN DNAJ A6, CHLOROPLASTIC"/>
    <property type="match status" value="1"/>
</dbReference>
<evidence type="ECO:0000259" key="1">
    <source>
        <dbReference type="PROSITE" id="PS50076"/>
    </source>
</evidence>
<gene>
    <name evidence="2" type="ORF">E2C06_11590</name>
</gene>
<dbReference type="CDD" id="cd10747">
    <property type="entry name" value="DnaJ_C"/>
    <property type="match status" value="1"/>
</dbReference>
<evidence type="ECO:0000313" key="2">
    <source>
        <dbReference type="EMBL" id="TDH62503.1"/>
    </source>
</evidence>
<feature type="domain" description="J" evidence="1">
    <location>
        <begin position="8"/>
        <end position="73"/>
    </location>
</feature>
<dbReference type="Gene3D" id="1.10.287.110">
    <property type="entry name" value="DnaJ domain"/>
    <property type="match status" value="1"/>
</dbReference>
<dbReference type="Gene3D" id="2.60.260.20">
    <property type="entry name" value="Urease metallochaperone UreE, N-terminal domain"/>
    <property type="match status" value="2"/>
</dbReference>
<dbReference type="GO" id="GO:0051082">
    <property type="term" value="F:unfolded protein binding"/>
    <property type="evidence" value="ECO:0007669"/>
    <property type="project" value="InterPro"/>
</dbReference>
<dbReference type="Pfam" id="PF00226">
    <property type="entry name" value="DnaJ"/>
    <property type="match status" value="1"/>
</dbReference>
<dbReference type="OrthoDB" id="9779889at2"/>
<dbReference type="InterPro" id="IPR036869">
    <property type="entry name" value="J_dom_sf"/>
</dbReference>